<feature type="domain" description="DUF4349" evidence="4">
    <location>
        <begin position="146"/>
        <end position="353"/>
    </location>
</feature>
<reference evidence="5" key="1">
    <citation type="journal article" date="2021" name="PeerJ">
        <title>Extensive microbial diversity within the chicken gut microbiome revealed by metagenomics and culture.</title>
        <authorList>
            <person name="Gilroy R."/>
            <person name="Ravi A."/>
            <person name="Getino M."/>
            <person name="Pursley I."/>
            <person name="Horton D.L."/>
            <person name="Alikhan N.F."/>
            <person name="Baker D."/>
            <person name="Gharbi K."/>
            <person name="Hall N."/>
            <person name="Watson M."/>
            <person name="Adriaenssens E.M."/>
            <person name="Foster-Nyarko E."/>
            <person name="Jarju S."/>
            <person name="Secka A."/>
            <person name="Antonio M."/>
            <person name="Oren A."/>
            <person name="Chaudhuri R.R."/>
            <person name="La Ragione R."/>
            <person name="Hildebrand F."/>
            <person name="Pallen M.J."/>
        </authorList>
    </citation>
    <scope>NUCLEOTIDE SEQUENCE</scope>
    <source>
        <strain evidence="5">ChiHjej9B8-13557</strain>
    </source>
</reference>
<accession>A0A9D2MFK8</accession>
<dbReference type="InterPro" id="IPR025645">
    <property type="entry name" value="DUF4349"/>
</dbReference>
<feature type="transmembrane region" description="Helical" evidence="3">
    <location>
        <begin position="328"/>
        <end position="356"/>
    </location>
</feature>
<evidence type="ECO:0000256" key="2">
    <source>
        <dbReference type="SAM" id="MobiDB-lite"/>
    </source>
</evidence>
<evidence type="ECO:0000256" key="3">
    <source>
        <dbReference type="SAM" id="Phobius"/>
    </source>
</evidence>
<sequence length="362" mass="38578">MKWFEYDMEVDRLHAPDELKARLLAMQPAPEAAHPSPASQKADKNPGKPKGQAVRFPHWRRWAAGIAACAAVAVVGSQALVAIGPAGAGISTMSMMAGGAASSTASSAAAAYDRAAPEAAVYSLDENGLASARSTDGGQTALAGEKIIYTAEIALETKDYDAARAALEQALAAAGGWLESSNEYSYDNARSLSMTLRVPADNYDSFLAAAGQTASLVRRSEHADDVTAAYTDAAGRIANLEGQRDRLRELQASAESLSDLLDIEAQLSDVQYQLESWQAQLDWYDDQVASCTVTVRLQEVETYTPTGETFLERLGAAFAEGWQNFVRALAAVAVVLAGWWPVVLIAAAVIAAVAVIRIRRRR</sequence>
<keyword evidence="1" id="KW-0175">Coiled coil</keyword>
<evidence type="ECO:0000313" key="6">
    <source>
        <dbReference type="Proteomes" id="UP000824211"/>
    </source>
</evidence>
<dbReference type="Pfam" id="PF14257">
    <property type="entry name" value="DUF4349"/>
    <property type="match status" value="1"/>
</dbReference>
<feature type="region of interest" description="Disordered" evidence="2">
    <location>
        <begin position="28"/>
        <end position="53"/>
    </location>
</feature>
<organism evidence="5 6">
    <name type="scientific">Candidatus Faecalibacterium faecipullorum</name>
    <dbReference type="NCBI Taxonomy" id="2838578"/>
    <lineage>
        <taxon>Bacteria</taxon>
        <taxon>Bacillati</taxon>
        <taxon>Bacillota</taxon>
        <taxon>Clostridia</taxon>
        <taxon>Eubacteriales</taxon>
        <taxon>Oscillospiraceae</taxon>
        <taxon>Faecalibacterium</taxon>
    </lineage>
</organism>
<keyword evidence="3" id="KW-0472">Membrane</keyword>
<feature type="compositionally biased region" description="Low complexity" evidence="2">
    <location>
        <begin position="28"/>
        <end position="39"/>
    </location>
</feature>
<name>A0A9D2MFK8_9FIRM</name>
<comment type="caution">
    <text evidence="5">The sequence shown here is derived from an EMBL/GenBank/DDBJ whole genome shotgun (WGS) entry which is preliminary data.</text>
</comment>
<evidence type="ECO:0000256" key="1">
    <source>
        <dbReference type="SAM" id="Coils"/>
    </source>
</evidence>
<dbReference type="EMBL" id="DWXX01000173">
    <property type="protein sequence ID" value="HJB59807.1"/>
    <property type="molecule type" value="Genomic_DNA"/>
</dbReference>
<dbReference type="Proteomes" id="UP000824211">
    <property type="component" value="Unassembled WGS sequence"/>
</dbReference>
<dbReference type="AlphaFoldDB" id="A0A9D2MFK8"/>
<protein>
    <submittedName>
        <fullName evidence="5">DUF4349 domain-containing protein</fullName>
    </submittedName>
</protein>
<evidence type="ECO:0000259" key="4">
    <source>
        <dbReference type="Pfam" id="PF14257"/>
    </source>
</evidence>
<feature type="coiled-coil region" evidence="1">
    <location>
        <begin position="230"/>
        <end position="280"/>
    </location>
</feature>
<keyword evidence="3" id="KW-1133">Transmembrane helix</keyword>
<proteinExistence type="predicted"/>
<reference evidence="5" key="2">
    <citation type="submission" date="2021-04" db="EMBL/GenBank/DDBJ databases">
        <authorList>
            <person name="Gilroy R."/>
        </authorList>
    </citation>
    <scope>NUCLEOTIDE SEQUENCE</scope>
    <source>
        <strain evidence="5">ChiHjej9B8-13557</strain>
    </source>
</reference>
<keyword evidence="3" id="KW-0812">Transmembrane</keyword>
<evidence type="ECO:0000313" key="5">
    <source>
        <dbReference type="EMBL" id="HJB59807.1"/>
    </source>
</evidence>
<gene>
    <name evidence="5" type="ORF">H9771_09180</name>
</gene>